<dbReference type="AlphaFoldDB" id="A0A164SRE1"/>
<feature type="compositionally biased region" description="Acidic residues" evidence="1">
    <location>
        <begin position="404"/>
        <end position="416"/>
    </location>
</feature>
<dbReference type="CDD" id="cd00882">
    <property type="entry name" value="Ras_like_GTPase"/>
    <property type="match status" value="1"/>
</dbReference>
<dbReference type="Gene3D" id="3.40.50.300">
    <property type="entry name" value="P-loop containing nucleotide triphosphate hydrolases"/>
    <property type="match status" value="1"/>
</dbReference>
<dbReference type="InterPro" id="IPR027417">
    <property type="entry name" value="P-loop_NTPase"/>
</dbReference>
<feature type="compositionally biased region" description="Basic residues" evidence="1">
    <location>
        <begin position="362"/>
        <end position="372"/>
    </location>
</feature>
<evidence type="ECO:0000313" key="4">
    <source>
        <dbReference type="Proteomes" id="UP000076722"/>
    </source>
</evidence>
<feature type="region of interest" description="Disordered" evidence="1">
    <location>
        <begin position="505"/>
        <end position="529"/>
    </location>
</feature>
<feature type="compositionally biased region" description="Basic and acidic residues" evidence="1">
    <location>
        <begin position="519"/>
        <end position="529"/>
    </location>
</feature>
<evidence type="ECO:0000259" key="2">
    <source>
        <dbReference type="Pfam" id="PF00350"/>
    </source>
</evidence>
<feature type="region of interest" description="Disordered" evidence="1">
    <location>
        <begin position="442"/>
        <end position="465"/>
    </location>
</feature>
<feature type="non-terminal residue" evidence="3">
    <location>
        <position position="1"/>
    </location>
</feature>
<dbReference type="STRING" id="1314777.A0A164SRE1"/>
<feature type="compositionally biased region" description="Basic residues" evidence="1">
    <location>
        <begin position="443"/>
        <end position="455"/>
    </location>
</feature>
<feature type="region of interest" description="Disordered" evidence="1">
    <location>
        <begin position="619"/>
        <end position="673"/>
    </location>
</feature>
<reference evidence="3 4" key="1">
    <citation type="journal article" date="2016" name="Mol. Biol. Evol.">
        <title>Comparative Genomics of Early-Diverging Mushroom-Forming Fungi Provides Insights into the Origins of Lignocellulose Decay Capabilities.</title>
        <authorList>
            <person name="Nagy L.G."/>
            <person name="Riley R."/>
            <person name="Tritt A."/>
            <person name="Adam C."/>
            <person name="Daum C."/>
            <person name="Floudas D."/>
            <person name="Sun H."/>
            <person name="Yadav J.S."/>
            <person name="Pangilinan J."/>
            <person name="Larsson K.H."/>
            <person name="Matsuura K."/>
            <person name="Barry K."/>
            <person name="Labutti K."/>
            <person name="Kuo R."/>
            <person name="Ohm R.A."/>
            <person name="Bhattacharya S.S."/>
            <person name="Shirouzu T."/>
            <person name="Yoshinaga Y."/>
            <person name="Martin F.M."/>
            <person name="Grigoriev I.V."/>
            <person name="Hibbett D.S."/>
        </authorList>
    </citation>
    <scope>NUCLEOTIDE SEQUENCE [LARGE SCALE GENOMIC DNA]</scope>
    <source>
        <strain evidence="3 4">HHB9708</strain>
    </source>
</reference>
<dbReference type="InterPro" id="IPR045063">
    <property type="entry name" value="Dynamin_N"/>
</dbReference>
<dbReference type="PANTHER" id="PTHR36681">
    <property type="entry name" value="NUCLEAR GTPASE, GERMINAL CENTER-ASSOCIATED, TANDEM DUPLICATE 3"/>
    <property type="match status" value="1"/>
</dbReference>
<feature type="domain" description="Dynamin N-terminal" evidence="2">
    <location>
        <begin position="63"/>
        <end position="290"/>
    </location>
</feature>
<organism evidence="3 4">
    <name type="scientific">Sistotremastrum niveocremeum HHB9708</name>
    <dbReference type="NCBI Taxonomy" id="1314777"/>
    <lineage>
        <taxon>Eukaryota</taxon>
        <taxon>Fungi</taxon>
        <taxon>Dikarya</taxon>
        <taxon>Basidiomycota</taxon>
        <taxon>Agaricomycotina</taxon>
        <taxon>Agaricomycetes</taxon>
        <taxon>Sistotremastrales</taxon>
        <taxon>Sistotremastraceae</taxon>
        <taxon>Sertulicium</taxon>
        <taxon>Sertulicium niveocremeum</taxon>
    </lineage>
</organism>
<evidence type="ECO:0000256" key="1">
    <source>
        <dbReference type="SAM" id="MobiDB-lite"/>
    </source>
</evidence>
<dbReference type="OrthoDB" id="3598281at2759"/>
<dbReference type="SUPFAM" id="SSF52540">
    <property type="entry name" value="P-loop containing nucleoside triphosphate hydrolases"/>
    <property type="match status" value="1"/>
</dbReference>
<dbReference type="PANTHER" id="PTHR36681:SF3">
    <property type="entry name" value="NUCLEAR GTPASE, GERMINAL CENTER-ASSOCIATED, TANDEM DUPLICATE 3"/>
    <property type="match status" value="1"/>
</dbReference>
<accession>A0A164SRE1</accession>
<dbReference type="Pfam" id="PF00350">
    <property type="entry name" value="Dynamin_N"/>
    <property type="match status" value="1"/>
</dbReference>
<proteinExistence type="predicted"/>
<dbReference type="Proteomes" id="UP000076722">
    <property type="component" value="Unassembled WGS sequence"/>
</dbReference>
<keyword evidence="4" id="KW-1185">Reference proteome</keyword>
<gene>
    <name evidence="3" type="ORF">SISNIDRAFT_456317</name>
</gene>
<name>A0A164SRE1_9AGAM</name>
<sequence length="985" mass="109483">LSHHQKPEFPKSSPEGALETGLNVAEQLLASVQKVGLGSEMRQQTWFRDIASFREQKLPQVVIALCGATGVGKSSLINAILDDNIVPTSGMKACTSVVVEISYNPENSINATIEFLSRQGWEHELSSLLSVIAKFDPSEPFSISATQKIQDVYPSLSRDELKELSAQEIIDTDPEIASYLNKTMTISEADSAAFAPKIKRYIQSTNADDPYRGDSHLQEPSISPLIRVVKIQCHAAALATGAVLVDLPGVADTNLARAAIATEYLQKCKFIWVVAPITSYSAASISFIATKTEDVSVKEITDELRLDLKPEYRSITNDLEAISATISEHEHRLRQCEAAIQVLDAEIRQLDASEDDLEKQHKAEKKSRKRKRSDGTGAGSPKRMRQGDDSINSVATDVVPETSESSESDSDDDEPFVESTSDGQPQASLAARNSIIKELQKVRKERKKLDKKRQRMQQELQEHSADIANSRREYVAKDKEKNAYCTLERSKVCVEQLKAQFRQGMKGFEDENTNEDSDHDTGSKKETREDISVFTVSSRDYVRITKPSSDGEPTCFSKVDDTGIPALRKWCVDLTVIVRKPVARNFLGRERAFMDGAVAYMSDLEAVDAADRDMLQSMWQSSAQDERATSPTDSDEASQSPTSIAILRSSLSESDESSEGSEGSETSTPAEEPRQGIAAQLLIDLKQVVASSKRLLTDRFRRVLADTFRAAGEKAKATGPVKAEEFCDELHWKTLRAVIVRNGHFTRDPRRGEFTRDLNADLAHLILDEISTSWALLFNSDLFHEFRASVVRAIEELLNRVEDSAPAGLKERAEHQRRIIMKDTELILGGAIALANALISQEQKGASRSIASHVKIKMLGGYNAAMDISGANTKKRQKKAIADYMTENGEAIFFVGDMILQRLCEAVHEAADELTERVVKRIPQKTEVSMSVLWESSELTPAEKADRMEFRQKLKTLQKELDVWLEEKEPLVDHAETESHMDTSP</sequence>
<evidence type="ECO:0000313" key="3">
    <source>
        <dbReference type="EMBL" id="KZS91727.1"/>
    </source>
</evidence>
<protein>
    <recommendedName>
        <fullName evidence="2">Dynamin N-terminal domain-containing protein</fullName>
    </recommendedName>
</protein>
<feature type="region of interest" description="Disordered" evidence="1">
    <location>
        <begin position="354"/>
        <end position="429"/>
    </location>
</feature>
<feature type="compositionally biased region" description="Low complexity" evidence="1">
    <location>
        <begin position="660"/>
        <end position="670"/>
    </location>
</feature>
<feature type="compositionally biased region" description="Polar residues" evidence="1">
    <location>
        <begin position="619"/>
        <end position="643"/>
    </location>
</feature>
<dbReference type="EMBL" id="KV419413">
    <property type="protein sequence ID" value="KZS91727.1"/>
    <property type="molecule type" value="Genomic_DNA"/>
</dbReference>